<comment type="caution">
    <text evidence="2">The sequence shown here is derived from an EMBL/GenBank/DDBJ whole genome shotgun (WGS) entry which is preliminary data.</text>
</comment>
<evidence type="ECO:0000313" key="2">
    <source>
        <dbReference type="EMBL" id="KOR76324.1"/>
    </source>
</evidence>
<proteinExistence type="predicted"/>
<dbReference type="SUPFAM" id="SSF55383">
    <property type="entry name" value="Copper amine oxidase, domain N"/>
    <property type="match status" value="1"/>
</dbReference>
<dbReference type="Gene3D" id="3.30.457.10">
    <property type="entry name" value="Copper amine oxidase-like, N-terminal domain"/>
    <property type="match status" value="1"/>
</dbReference>
<accession>A0A0M1N2X4</accession>
<dbReference type="InterPro" id="IPR012854">
    <property type="entry name" value="Cu_amine_oxidase-like_N"/>
</dbReference>
<name>A0A0M1N2X4_9BACL</name>
<dbReference type="Proteomes" id="UP000036932">
    <property type="component" value="Unassembled WGS sequence"/>
</dbReference>
<dbReference type="RefSeq" id="WP_054405438.1">
    <property type="nucleotide sequence ID" value="NZ_LIUT01000008.1"/>
</dbReference>
<dbReference type="Pfam" id="PF07833">
    <property type="entry name" value="Cu_amine_oxidN1"/>
    <property type="match status" value="1"/>
</dbReference>
<evidence type="ECO:0000313" key="3">
    <source>
        <dbReference type="Proteomes" id="UP000036932"/>
    </source>
</evidence>
<organism evidence="2 3">
    <name type="scientific">Paenibacillus solani</name>
    <dbReference type="NCBI Taxonomy" id="1705565"/>
    <lineage>
        <taxon>Bacteria</taxon>
        <taxon>Bacillati</taxon>
        <taxon>Bacillota</taxon>
        <taxon>Bacilli</taxon>
        <taxon>Bacillales</taxon>
        <taxon>Paenibacillaceae</taxon>
        <taxon>Paenibacillus</taxon>
    </lineage>
</organism>
<dbReference type="Gene3D" id="3.40.1000.10">
    <property type="entry name" value="Mog1/PsbP, alpha/beta/alpha sandwich"/>
    <property type="match status" value="1"/>
</dbReference>
<protein>
    <submittedName>
        <fullName evidence="2">Copper amine oxidase</fullName>
    </submittedName>
</protein>
<dbReference type="PATRIC" id="fig|1705565.3.peg.1689"/>
<feature type="domain" description="Copper amine oxidase-like N-terminal" evidence="1">
    <location>
        <begin position="57"/>
        <end position="159"/>
    </location>
</feature>
<keyword evidence="3" id="KW-1185">Reference proteome</keyword>
<reference evidence="3" key="1">
    <citation type="submission" date="2015-08" db="EMBL/GenBank/DDBJ databases">
        <title>Genome sequencing project for genomic taxonomy and phylogenomics of Bacillus-like bacteria.</title>
        <authorList>
            <person name="Liu B."/>
            <person name="Wang J."/>
            <person name="Zhu Y."/>
            <person name="Liu G."/>
            <person name="Chen Q."/>
            <person name="Chen Z."/>
            <person name="Lan J."/>
            <person name="Che J."/>
            <person name="Ge C."/>
            <person name="Shi H."/>
            <person name="Pan Z."/>
            <person name="Liu X."/>
        </authorList>
    </citation>
    <scope>NUCLEOTIDE SEQUENCE [LARGE SCALE GENOMIC DNA]</scope>
    <source>
        <strain evidence="3">FJAT-22460</strain>
    </source>
</reference>
<sequence>MNKRKGTKPSRRLRRMTAGAISALMLFTTLSFPVWGDDMVPEKRVLTVQNGSSTASVNGTSYTIAKPQLKQGVLMAPLGVFKKAFGSEIKLEGENRVRLLQGAHTIVLVIDSKTAWIDGKKVQLPVEPTMISGTLMVPLRPVAAGIGAKVSSAQGKLSISLIVIDKEEKHDQDKIDNTNGKTRIGNSYYGWSMNYPSWMIVGRGTDDESGSAFNDATGRYYLEVHASSQKAKLIPDDLLERLLTEVSDSGDVVLHQETVLRGTVPYARVISRDVDGVLWESRQYYANERVYELYFADGEAVHYKDMDKHAGLLGSFRTSYSAGDRTIKDVSSIVAGLREAGNEEYGIWFGIPAGWEINNKDMLYGKEKEGYLSVLVTSAPPGAEGTLEAWGQRLKEWLAESFVQDSYEYVGIKPVVISGVKGQIQEVRYNFGDQWITEYEVMIQKNGYRYYLEYAVPDGQKKTASDWKKVLASVEIDYDVVPENFGRIGDESYLMDKTKMRSKNSEAYHYHIDIPRYWEPARDQFEQSQVEYGFAGGGFEIKVDRDITAEYIVSSLKRYYQEAGSASGSKMKLLGVEQKTFAGVPATTFKVHQVKGGVGFTTEEIVFESGDIVYTITTTLNDANATEAQKAALERTLSSFELVK</sequence>
<dbReference type="OrthoDB" id="1736367at2"/>
<dbReference type="EMBL" id="LIUT01000008">
    <property type="protein sequence ID" value="KOR76324.1"/>
    <property type="molecule type" value="Genomic_DNA"/>
</dbReference>
<dbReference type="AlphaFoldDB" id="A0A0M1N2X4"/>
<gene>
    <name evidence="2" type="ORF">AM231_27305</name>
</gene>
<dbReference type="InterPro" id="IPR036582">
    <property type="entry name" value="Mao_N_sf"/>
</dbReference>
<evidence type="ECO:0000259" key="1">
    <source>
        <dbReference type="Pfam" id="PF07833"/>
    </source>
</evidence>